<dbReference type="AlphaFoldDB" id="A0A067RKK5"/>
<feature type="chain" id="PRO_5001648212" evidence="1">
    <location>
        <begin position="17"/>
        <end position="80"/>
    </location>
</feature>
<reference evidence="2 3" key="1">
    <citation type="journal article" date="2014" name="Nat. Commun.">
        <title>Molecular traces of alternative social organization in a termite genome.</title>
        <authorList>
            <person name="Terrapon N."/>
            <person name="Li C."/>
            <person name="Robertson H.M."/>
            <person name="Ji L."/>
            <person name="Meng X."/>
            <person name="Booth W."/>
            <person name="Chen Z."/>
            <person name="Childers C.P."/>
            <person name="Glastad K.M."/>
            <person name="Gokhale K."/>
            <person name="Gowin J."/>
            <person name="Gronenberg W."/>
            <person name="Hermansen R.A."/>
            <person name="Hu H."/>
            <person name="Hunt B.G."/>
            <person name="Huylmans A.K."/>
            <person name="Khalil S.M."/>
            <person name="Mitchell R.D."/>
            <person name="Munoz-Torres M.C."/>
            <person name="Mustard J.A."/>
            <person name="Pan H."/>
            <person name="Reese J.T."/>
            <person name="Scharf M.E."/>
            <person name="Sun F."/>
            <person name="Vogel H."/>
            <person name="Xiao J."/>
            <person name="Yang W."/>
            <person name="Yang Z."/>
            <person name="Yang Z."/>
            <person name="Zhou J."/>
            <person name="Zhu J."/>
            <person name="Brent C.S."/>
            <person name="Elsik C.G."/>
            <person name="Goodisman M.A."/>
            <person name="Liberles D.A."/>
            <person name="Roe R.M."/>
            <person name="Vargo E.L."/>
            <person name="Vilcinskas A."/>
            <person name="Wang J."/>
            <person name="Bornberg-Bauer E."/>
            <person name="Korb J."/>
            <person name="Zhang G."/>
            <person name="Liebig J."/>
        </authorList>
    </citation>
    <scope>NUCLEOTIDE SEQUENCE [LARGE SCALE GENOMIC DNA]</scope>
    <source>
        <tissue evidence="2">Whole organism</tissue>
    </source>
</reference>
<evidence type="ECO:0000313" key="2">
    <source>
        <dbReference type="EMBL" id="KDR20020.1"/>
    </source>
</evidence>
<organism evidence="2 3">
    <name type="scientific">Zootermopsis nevadensis</name>
    <name type="common">Dampwood termite</name>
    <dbReference type="NCBI Taxonomy" id="136037"/>
    <lineage>
        <taxon>Eukaryota</taxon>
        <taxon>Metazoa</taxon>
        <taxon>Ecdysozoa</taxon>
        <taxon>Arthropoda</taxon>
        <taxon>Hexapoda</taxon>
        <taxon>Insecta</taxon>
        <taxon>Pterygota</taxon>
        <taxon>Neoptera</taxon>
        <taxon>Polyneoptera</taxon>
        <taxon>Dictyoptera</taxon>
        <taxon>Blattodea</taxon>
        <taxon>Blattoidea</taxon>
        <taxon>Termitoidae</taxon>
        <taxon>Termopsidae</taxon>
        <taxon>Zootermopsis</taxon>
    </lineage>
</organism>
<evidence type="ECO:0000256" key="1">
    <source>
        <dbReference type="SAM" id="SignalP"/>
    </source>
</evidence>
<evidence type="ECO:0000313" key="3">
    <source>
        <dbReference type="Proteomes" id="UP000027135"/>
    </source>
</evidence>
<keyword evidence="1" id="KW-0732">Signal</keyword>
<proteinExistence type="predicted"/>
<gene>
    <name evidence="2" type="ORF">L798_05255</name>
</gene>
<accession>A0A067RKK5</accession>
<feature type="signal peptide" evidence="1">
    <location>
        <begin position="1"/>
        <end position="16"/>
    </location>
</feature>
<dbReference type="InParanoid" id="A0A067RKK5"/>
<dbReference type="EMBL" id="KK852621">
    <property type="protein sequence ID" value="KDR20020.1"/>
    <property type="molecule type" value="Genomic_DNA"/>
</dbReference>
<protein>
    <submittedName>
        <fullName evidence="2">Uncharacterized protein</fullName>
    </submittedName>
</protein>
<keyword evidence="3" id="KW-1185">Reference proteome</keyword>
<dbReference type="Proteomes" id="UP000027135">
    <property type="component" value="Unassembled WGS sequence"/>
</dbReference>
<name>A0A067RKK5_ZOONE</name>
<sequence length="80" mass="7691">MYKLVLLSLLFAAVSASIVGTPAIATWSAGPGLALSPGIATIAGPGLVRTSPIWAGAAPLAYGGPGVLGAPLLSGSAIIH</sequence>